<dbReference type="RefSeq" id="WP_255064538.1">
    <property type="nucleotide sequence ID" value="NZ_JANDBD010000017.1"/>
</dbReference>
<evidence type="ECO:0008006" key="3">
    <source>
        <dbReference type="Google" id="ProtNLM"/>
    </source>
</evidence>
<dbReference type="Proteomes" id="UP001651690">
    <property type="component" value="Unassembled WGS sequence"/>
</dbReference>
<gene>
    <name evidence="1" type="ORF">NM203_30320</name>
</gene>
<accession>A0ABT1MFE9</accession>
<protein>
    <recommendedName>
        <fullName evidence="3">TetR family transcriptional regulator</fullName>
    </recommendedName>
</protein>
<evidence type="ECO:0000313" key="2">
    <source>
        <dbReference type="Proteomes" id="UP001651690"/>
    </source>
</evidence>
<organism evidence="1 2">
    <name type="scientific">Mycolicibacterium arenosum</name>
    <dbReference type="NCBI Taxonomy" id="2952157"/>
    <lineage>
        <taxon>Bacteria</taxon>
        <taxon>Bacillati</taxon>
        <taxon>Actinomycetota</taxon>
        <taxon>Actinomycetes</taxon>
        <taxon>Mycobacteriales</taxon>
        <taxon>Mycobacteriaceae</taxon>
        <taxon>Mycolicibacterium</taxon>
    </lineage>
</organism>
<dbReference type="EMBL" id="JANDBD010000017">
    <property type="protein sequence ID" value="MCP9276492.1"/>
    <property type="molecule type" value="Genomic_DNA"/>
</dbReference>
<name>A0ABT1MFE9_9MYCO</name>
<evidence type="ECO:0000313" key="1">
    <source>
        <dbReference type="EMBL" id="MCP9276492.1"/>
    </source>
</evidence>
<comment type="caution">
    <text evidence="1">The sequence shown here is derived from an EMBL/GenBank/DDBJ whole genome shotgun (WGS) entry which is preliminary data.</text>
</comment>
<keyword evidence="2" id="KW-1185">Reference proteome</keyword>
<proteinExistence type="predicted"/>
<reference evidence="1 2" key="1">
    <citation type="submission" date="2022-06" db="EMBL/GenBank/DDBJ databases">
        <title>Mycolicibacterium sp. CAU 1645 isolated from seawater.</title>
        <authorList>
            <person name="Kim W."/>
        </authorList>
    </citation>
    <scope>NUCLEOTIDE SEQUENCE [LARGE SCALE GENOMIC DNA]</scope>
    <source>
        <strain evidence="1 2">CAU 1645</strain>
    </source>
</reference>
<sequence>MRRVNATGTGGRRVRRCVRLGMRALGYHASRSGTNLLESHADDRDVFDGIVTAAVSHVLTR</sequence>